<evidence type="ECO:0000313" key="3">
    <source>
        <dbReference type="Proteomes" id="UP000832097"/>
    </source>
</evidence>
<sequence length="213" mass="23835">MVMPIRGSARLGVALLLVWMMTGCAADGPPPSASRQTETYDALTLDLIDQRWEQVASQFPNAVRPEVRLVRYVTPESAPAELAGCLVDEGFPDAEIRADGNLETGPMSVAQQQAYAVGLWKCSAMFPYDPAFNQKLTEQQIGRIYEYYTQELTDCLDREGYMVEEPPSEASFIEGYYSEPELWSPYARLAISSESESMRLHRECPAMPADLFE</sequence>
<accession>A0ABY4BUE7</accession>
<evidence type="ECO:0000256" key="1">
    <source>
        <dbReference type="SAM" id="SignalP"/>
    </source>
</evidence>
<feature type="chain" id="PRO_5045346118" evidence="1">
    <location>
        <begin position="26"/>
        <end position="213"/>
    </location>
</feature>
<proteinExistence type="predicted"/>
<dbReference type="PROSITE" id="PS51257">
    <property type="entry name" value="PROKAR_LIPOPROTEIN"/>
    <property type="match status" value="1"/>
</dbReference>
<dbReference type="Proteomes" id="UP000832097">
    <property type="component" value="Chromosome"/>
</dbReference>
<protein>
    <submittedName>
        <fullName evidence="2">Uncharacterized protein</fullName>
    </submittedName>
</protein>
<name>A0ABY4BUE7_9MICO</name>
<evidence type="ECO:0000313" key="2">
    <source>
        <dbReference type="EMBL" id="UOE42828.1"/>
    </source>
</evidence>
<keyword evidence="3" id="KW-1185">Reference proteome</keyword>
<keyword evidence="1" id="KW-0732">Signal</keyword>
<reference evidence="2 3" key="1">
    <citation type="submission" date="2022-03" db="EMBL/GenBank/DDBJ databases">
        <title>Mucilaginibacter sp. isolated from the gut of Protaetia brevitarsis seulensis larvae.</title>
        <authorList>
            <person name="Won M."/>
            <person name="Kim S.-J."/>
            <person name="Kwon S.-W."/>
        </authorList>
    </citation>
    <scope>NUCLEOTIDE SEQUENCE [LARGE SCALE GENOMIC DNA]</scope>
    <source>
        <strain evidence="2 3">CFWR-12</strain>
    </source>
</reference>
<dbReference type="RefSeq" id="WP_243553757.1">
    <property type="nucleotide sequence ID" value="NZ_CP094528.1"/>
</dbReference>
<gene>
    <name evidence="2" type="ORF">MTO99_11565</name>
</gene>
<dbReference type="EMBL" id="CP094528">
    <property type="protein sequence ID" value="UOE42828.1"/>
    <property type="molecule type" value="Genomic_DNA"/>
</dbReference>
<organism evidence="2 3">
    <name type="scientific">Agromyces larvae</name>
    <dbReference type="NCBI Taxonomy" id="2929802"/>
    <lineage>
        <taxon>Bacteria</taxon>
        <taxon>Bacillati</taxon>
        <taxon>Actinomycetota</taxon>
        <taxon>Actinomycetes</taxon>
        <taxon>Micrococcales</taxon>
        <taxon>Microbacteriaceae</taxon>
        <taxon>Agromyces</taxon>
    </lineage>
</organism>
<feature type="signal peptide" evidence="1">
    <location>
        <begin position="1"/>
        <end position="25"/>
    </location>
</feature>